<name>A0A914DLZ7_9BILA</name>
<protein>
    <submittedName>
        <fullName evidence="4">Uncharacterized protein</fullName>
    </submittedName>
</protein>
<sequence>MSANQDDGSVRISPQKVYEEVLGMKDSLNEFKSLLERHVALQEQANNTVREDLDDLDKRVDSHDTELISVKTRLTGIDLDILVLKEAATKREARRIPWTGIVGAVASIITVAFLVLNQIQTTALVDKLVP</sequence>
<keyword evidence="2" id="KW-0472">Membrane</keyword>
<dbReference type="AlphaFoldDB" id="A0A914DLZ7"/>
<evidence type="ECO:0000256" key="2">
    <source>
        <dbReference type="SAM" id="Phobius"/>
    </source>
</evidence>
<dbReference type="Proteomes" id="UP000887540">
    <property type="component" value="Unplaced"/>
</dbReference>
<keyword evidence="2" id="KW-1133">Transmembrane helix</keyword>
<feature type="coiled-coil region" evidence="1">
    <location>
        <begin position="24"/>
        <end position="59"/>
    </location>
</feature>
<proteinExistence type="predicted"/>
<evidence type="ECO:0000256" key="1">
    <source>
        <dbReference type="SAM" id="Coils"/>
    </source>
</evidence>
<evidence type="ECO:0000313" key="3">
    <source>
        <dbReference type="Proteomes" id="UP000887540"/>
    </source>
</evidence>
<dbReference type="WBParaSite" id="ACRNAN_scaffold31741.g27875.t1">
    <property type="protein sequence ID" value="ACRNAN_scaffold31741.g27875.t1"/>
    <property type="gene ID" value="ACRNAN_scaffold31741.g27875"/>
</dbReference>
<keyword evidence="1" id="KW-0175">Coiled coil</keyword>
<organism evidence="3 4">
    <name type="scientific">Acrobeloides nanus</name>
    <dbReference type="NCBI Taxonomy" id="290746"/>
    <lineage>
        <taxon>Eukaryota</taxon>
        <taxon>Metazoa</taxon>
        <taxon>Ecdysozoa</taxon>
        <taxon>Nematoda</taxon>
        <taxon>Chromadorea</taxon>
        <taxon>Rhabditida</taxon>
        <taxon>Tylenchina</taxon>
        <taxon>Cephalobomorpha</taxon>
        <taxon>Cephaloboidea</taxon>
        <taxon>Cephalobidae</taxon>
        <taxon>Acrobeloides</taxon>
    </lineage>
</organism>
<reference evidence="4" key="1">
    <citation type="submission" date="2022-11" db="UniProtKB">
        <authorList>
            <consortium name="WormBaseParasite"/>
        </authorList>
    </citation>
    <scope>IDENTIFICATION</scope>
</reference>
<feature type="transmembrane region" description="Helical" evidence="2">
    <location>
        <begin position="96"/>
        <end position="116"/>
    </location>
</feature>
<keyword evidence="3" id="KW-1185">Reference proteome</keyword>
<accession>A0A914DLZ7</accession>
<keyword evidence="2" id="KW-0812">Transmembrane</keyword>
<evidence type="ECO:0000313" key="4">
    <source>
        <dbReference type="WBParaSite" id="ACRNAN_scaffold31741.g27875.t1"/>
    </source>
</evidence>